<name>A0A382KC05_9ZZZZ</name>
<accession>A0A382KC05</accession>
<sequence length="259" mass="27331">MKKIFFWMVLIVGIVTLIGSCAKKEETESTASTASTASTVTSCSDTASGTITGIDNMSISGSYSLMLNYGEMSGIDNTTGCVSNASLLSAFSANVSTDAQSFNYWRIVTSSTSFAHVWKSYTDTSCSTEAASFVIGDTNLTIVDNVTGLTSGTYSMGTTGTKVTTTQSCVKGKGSTEDGVTWLKGFGSMDVTLGEEKIGSGSGSTYYYLMHADNSTKRPNSSNTGATNYTGKVWRSRGSSDAQPTDWTDDGAQDAFQNY</sequence>
<evidence type="ECO:0000313" key="2">
    <source>
        <dbReference type="EMBL" id="SVC20557.1"/>
    </source>
</evidence>
<feature type="compositionally biased region" description="Polar residues" evidence="1">
    <location>
        <begin position="237"/>
        <end position="246"/>
    </location>
</feature>
<organism evidence="2">
    <name type="scientific">marine metagenome</name>
    <dbReference type="NCBI Taxonomy" id="408172"/>
    <lineage>
        <taxon>unclassified sequences</taxon>
        <taxon>metagenomes</taxon>
        <taxon>ecological metagenomes</taxon>
    </lineage>
</organism>
<dbReference type="PROSITE" id="PS51257">
    <property type="entry name" value="PROKAR_LIPOPROTEIN"/>
    <property type="match status" value="1"/>
</dbReference>
<evidence type="ECO:0008006" key="3">
    <source>
        <dbReference type="Google" id="ProtNLM"/>
    </source>
</evidence>
<evidence type="ECO:0000256" key="1">
    <source>
        <dbReference type="SAM" id="MobiDB-lite"/>
    </source>
</evidence>
<proteinExistence type="predicted"/>
<feature type="region of interest" description="Disordered" evidence="1">
    <location>
        <begin position="216"/>
        <end position="259"/>
    </location>
</feature>
<protein>
    <recommendedName>
        <fullName evidence="3">Lipoprotein</fullName>
    </recommendedName>
</protein>
<feature type="compositionally biased region" description="Polar residues" evidence="1">
    <location>
        <begin position="217"/>
        <end position="230"/>
    </location>
</feature>
<dbReference type="EMBL" id="UINC01078983">
    <property type="protein sequence ID" value="SVC20557.1"/>
    <property type="molecule type" value="Genomic_DNA"/>
</dbReference>
<dbReference type="AlphaFoldDB" id="A0A382KC05"/>
<reference evidence="2" key="1">
    <citation type="submission" date="2018-05" db="EMBL/GenBank/DDBJ databases">
        <authorList>
            <person name="Lanie J.A."/>
            <person name="Ng W.-L."/>
            <person name="Kazmierczak K.M."/>
            <person name="Andrzejewski T.M."/>
            <person name="Davidsen T.M."/>
            <person name="Wayne K.J."/>
            <person name="Tettelin H."/>
            <person name="Glass J.I."/>
            <person name="Rusch D."/>
            <person name="Podicherti R."/>
            <person name="Tsui H.-C.T."/>
            <person name="Winkler M.E."/>
        </authorList>
    </citation>
    <scope>NUCLEOTIDE SEQUENCE</scope>
</reference>
<gene>
    <name evidence="2" type="ORF">METZ01_LOCUS273411</name>
</gene>